<feature type="transmembrane region" description="Helical" evidence="10">
    <location>
        <begin position="189"/>
        <end position="209"/>
    </location>
</feature>
<keyword evidence="10" id="KW-0812">Transmembrane</keyword>
<dbReference type="InterPro" id="IPR003594">
    <property type="entry name" value="HATPase_dom"/>
</dbReference>
<dbReference type="InterPro" id="IPR036097">
    <property type="entry name" value="HisK_dim/P_sf"/>
</dbReference>
<dbReference type="AlphaFoldDB" id="A0LC08"/>
<dbReference type="Pfam" id="PF00512">
    <property type="entry name" value="HisKA"/>
    <property type="match status" value="1"/>
</dbReference>
<dbReference type="SUPFAM" id="SSF158472">
    <property type="entry name" value="HAMP domain-like"/>
    <property type="match status" value="1"/>
</dbReference>
<dbReference type="GO" id="GO:0016020">
    <property type="term" value="C:membrane"/>
    <property type="evidence" value="ECO:0007669"/>
    <property type="project" value="UniProtKB-SubCell"/>
</dbReference>
<dbReference type="PROSITE" id="PS50109">
    <property type="entry name" value="HIS_KIN"/>
    <property type="match status" value="1"/>
</dbReference>
<dbReference type="Pfam" id="PF02518">
    <property type="entry name" value="HATPase_c"/>
    <property type="match status" value="1"/>
</dbReference>
<feature type="domain" description="Histidine kinase" evidence="11">
    <location>
        <begin position="410"/>
        <end position="620"/>
    </location>
</feature>
<gene>
    <name evidence="13" type="ordered locus">Mmc1_3010</name>
</gene>
<dbReference type="EMBL" id="CP000471">
    <property type="protein sequence ID" value="ABK45501.1"/>
    <property type="molecule type" value="Genomic_DNA"/>
</dbReference>
<dbReference type="eggNOG" id="COG4191">
    <property type="taxonomic scope" value="Bacteria"/>
</dbReference>
<evidence type="ECO:0000256" key="9">
    <source>
        <dbReference type="ARBA" id="ARBA00023012"/>
    </source>
</evidence>
<dbReference type="Proteomes" id="UP000002586">
    <property type="component" value="Chromosome"/>
</dbReference>
<protein>
    <recommendedName>
        <fullName evidence="3">histidine kinase</fullName>
        <ecNumber evidence="3">2.7.13.3</ecNumber>
    </recommendedName>
</protein>
<dbReference type="SUPFAM" id="SSF55785">
    <property type="entry name" value="PYP-like sensor domain (PAS domain)"/>
    <property type="match status" value="1"/>
</dbReference>
<dbReference type="SMART" id="SM00388">
    <property type="entry name" value="HisKA"/>
    <property type="match status" value="1"/>
</dbReference>
<dbReference type="HOGENOM" id="CLU_442063_0_0_5"/>
<dbReference type="Gene3D" id="1.10.8.500">
    <property type="entry name" value="HAMP domain in histidine kinase"/>
    <property type="match status" value="1"/>
</dbReference>
<evidence type="ECO:0000256" key="1">
    <source>
        <dbReference type="ARBA" id="ARBA00000085"/>
    </source>
</evidence>
<evidence type="ECO:0000256" key="7">
    <source>
        <dbReference type="ARBA" id="ARBA00022777"/>
    </source>
</evidence>
<evidence type="ECO:0000256" key="5">
    <source>
        <dbReference type="ARBA" id="ARBA00022679"/>
    </source>
</evidence>
<comment type="subcellular location">
    <subcellularLocation>
        <location evidence="2">Membrane</location>
    </subcellularLocation>
</comment>
<dbReference type="Gene3D" id="3.30.450.290">
    <property type="match status" value="1"/>
</dbReference>
<evidence type="ECO:0000256" key="8">
    <source>
        <dbReference type="ARBA" id="ARBA00022840"/>
    </source>
</evidence>
<dbReference type="Pfam" id="PF00672">
    <property type="entry name" value="HAMP"/>
    <property type="match status" value="1"/>
</dbReference>
<keyword evidence="10" id="KW-0472">Membrane</keyword>
<dbReference type="KEGG" id="mgm:Mmc1_3010"/>
<comment type="catalytic activity">
    <reaction evidence="1">
        <text>ATP + protein L-histidine = ADP + protein N-phospho-L-histidine.</text>
        <dbReference type="EC" id="2.7.13.3"/>
    </reaction>
</comment>
<keyword evidence="9" id="KW-0902">Two-component regulatory system</keyword>
<dbReference type="SMART" id="SM00387">
    <property type="entry name" value="HATPase_c"/>
    <property type="match status" value="1"/>
</dbReference>
<evidence type="ECO:0000256" key="4">
    <source>
        <dbReference type="ARBA" id="ARBA00022553"/>
    </source>
</evidence>
<evidence type="ECO:0000313" key="13">
    <source>
        <dbReference type="EMBL" id="ABK45501.1"/>
    </source>
</evidence>
<keyword evidence="10" id="KW-1133">Transmembrane helix</keyword>
<feature type="domain" description="HAMP" evidence="12">
    <location>
        <begin position="211"/>
        <end position="263"/>
    </location>
</feature>
<dbReference type="EC" id="2.7.13.3" evidence="3"/>
<dbReference type="SUPFAM" id="SSF55874">
    <property type="entry name" value="ATPase domain of HSP90 chaperone/DNA topoisomerase II/histidine kinase"/>
    <property type="match status" value="1"/>
</dbReference>
<dbReference type="eggNOG" id="COG3850">
    <property type="taxonomic scope" value="Bacteria"/>
</dbReference>
<dbReference type="InterPro" id="IPR036890">
    <property type="entry name" value="HATPase_C_sf"/>
</dbReference>
<keyword evidence="4" id="KW-0597">Phosphoprotein</keyword>
<sequence length="629" mass="69115" precursor="true">MRLSLAARQHHLATSVQGKLILATALGAAMALASLLFLFQYLYQQQLTQGAHSMAAQVQLLFKASLENAMLKRDLEGLDDIVQKLAQQPGIQNVMILNPVGEVRFSSNSSDLYQILDPEAMPDQVKQPSNRFMQDRQQQAVLRSYFPVPNQAPCQVCHGSLEHSPINGIVAVDFAAQAVEHEARHKTMLLFYVALLILLLSMLFAWLAARRVILQPLAALSQLAQTFAMGDLQARSTLAGQDELHQLGRTLNQMADNLQITLRRLAEQEAYTHSILDQLPDGVRVIDGQMRTLLTNRIFRERLGLEEDAAEMAPCFAVSHARTTPCPPTLVTCPVYEILDKPGQRLKSLQTHLHTDGQQELQVEVVASAVEILKEGKPVKVIVESVRDIKEAMAFAHGQKLAVLGQLASGIAHEVRNPLANIRFAIQSNLRGASITTEQLEETVALTEQAVDHCIEITERILKLSEAPGELSLLELNSLSQECVALMAWNAREHSVNMQIELSNQQPRTLAADSDLRIILLNLMQNALHAMPHGGSLRVGTSRGNGRVAFVVEDSGVGMDPLIQSHMFDPFFSRRADGSRGAGLGLTLVHSLVSRYNGQIMLDSTPGKGSRFTITLTDADTPLPLGEEV</sequence>
<dbReference type="PANTHER" id="PTHR43065">
    <property type="entry name" value="SENSOR HISTIDINE KINASE"/>
    <property type="match status" value="1"/>
</dbReference>
<evidence type="ECO:0000259" key="12">
    <source>
        <dbReference type="PROSITE" id="PS50885"/>
    </source>
</evidence>
<keyword evidence="7 13" id="KW-0418">Kinase</keyword>
<dbReference type="Gene3D" id="3.30.450.20">
    <property type="entry name" value="PAS domain"/>
    <property type="match status" value="1"/>
</dbReference>
<feature type="transmembrane region" description="Helical" evidence="10">
    <location>
        <begin position="20"/>
        <end position="43"/>
    </location>
</feature>
<dbReference type="Gene3D" id="3.30.565.10">
    <property type="entry name" value="Histidine kinase-like ATPase, C-terminal domain"/>
    <property type="match status" value="1"/>
</dbReference>
<evidence type="ECO:0000256" key="6">
    <source>
        <dbReference type="ARBA" id="ARBA00022741"/>
    </source>
</evidence>
<dbReference type="PRINTS" id="PR00344">
    <property type="entry name" value="BCTRLSENSOR"/>
</dbReference>
<dbReference type="InterPro" id="IPR004358">
    <property type="entry name" value="Sig_transdc_His_kin-like_C"/>
</dbReference>
<keyword evidence="14" id="KW-1185">Reference proteome</keyword>
<reference evidence="13 14" key="2">
    <citation type="journal article" date="2012" name="Int. J. Syst. Evol. Microbiol.">
        <title>Magnetococcus marinus gen. nov., sp. nov., a marine, magnetotactic bacterium that represents a novel lineage (Magnetococcaceae fam. nov.; Magnetococcales ord. nov.) at the base of the Alphaproteobacteria.</title>
        <authorList>
            <person name="Bazylinski D.A."/>
            <person name="Williams T.J."/>
            <person name="Lefevre C.T."/>
            <person name="Berg R.J."/>
            <person name="Zhang C.L."/>
            <person name="Bowser S.S."/>
            <person name="Dean A.J."/>
            <person name="Beveridge T.J."/>
        </authorList>
    </citation>
    <scope>NUCLEOTIDE SEQUENCE [LARGE SCALE GENOMIC DNA]</scope>
    <source>
        <strain evidence="14">ATCC BAA-1437 / JCM 17883 / MC-1</strain>
    </source>
</reference>
<dbReference type="PROSITE" id="PS50885">
    <property type="entry name" value="HAMP"/>
    <property type="match status" value="1"/>
</dbReference>
<dbReference type="Gene3D" id="1.10.287.130">
    <property type="match status" value="1"/>
</dbReference>
<dbReference type="GO" id="GO:0005524">
    <property type="term" value="F:ATP binding"/>
    <property type="evidence" value="ECO:0007669"/>
    <property type="project" value="UniProtKB-KW"/>
</dbReference>
<evidence type="ECO:0000313" key="14">
    <source>
        <dbReference type="Proteomes" id="UP000002586"/>
    </source>
</evidence>
<evidence type="ECO:0000259" key="11">
    <source>
        <dbReference type="PROSITE" id="PS50109"/>
    </source>
</evidence>
<dbReference type="InterPro" id="IPR003660">
    <property type="entry name" value="HAMP_dom"/>
</dbReference>
<dbReference type="SUPFAM" id="SSF47384">
    <property type="entry name" value="Homodimeric domain of signal transducing histidine kinase"/>
    <property type="match status" value="1"/>
</dbReference>
<accession>A0LC08</accession>
<evidence type="ECO:0000256" key="3">
    <source>
        <dbReference type="ARBA" id="ARBA00012438"/>
    </source>
</evidence>
<dbReference type="PANTHER" id="PTHR43065:SF10">
    <property type="entry name" value="PEROXIDE STRESS-ACTIVATED HISTIDINE KINASE MAK3"/>
    <property type="match status" value="1"/>
</dbReference>
<dbReference type="CDD" id="cd00082">
    <property type="entry name" value="HisKA"/>
    <property type="match status" value="1"/>
</dbReference>
<dbReference type="InterPro" id="IPR035965">
    <property type="entry name" value="PAS-like_dom_sf"/>
</dbReference>
<keyword evidence="5" id="KW-0808">Transferase</keyword>
<dbReference type="CDD" id="cd06225">
    <property type="entry name" value="HAMP"/>
    <property type="match status" value="1"/>
</dbReference>
<dbReference type="InterPro" id="IPR005467">
    <property type="entry name" value="His_kinase_dom"/>
</dbReference>
<dbReference type="STRING" id="156889.Mmc1_3010"/>
<keyword evidence="6" id="KW-0547">Nucleotide-binding</keyword>
<evidence type="ECO:0000256" key="10">
    <source>
        <dbReference type="SAM" id="Phobius"/>
    </source>
</evidence>
<reference evidence="14" key="1">
    <citation type="journal article" date="2009" name="Appl. Environ. Microbiol.">
        <title>Complete genome sequence of the chemolithoautotrophic marine magnetotactic coccus strain MC-1.</title>
        <authorList>
            <person name="Schubbe S."/>
            <person name="Williams T.J."/>
            <person name="Xie G."/>
            <person name="Kiss H.E."/>
            <person name="Brettin T.S."/>
            <person name="Martinez D."/>
            <person name="Ross C.A."/>
            <person name="Schuler D."/>
            <person name="Cox B.L."/>
            <person name="Nealson K.H."/>
            <person name="Bazylinski D.A."/>
        </authorList>
    </citation>
    <scope>NUCLEOTIDE SEQUENCE [LARGE SCALE GENOMIC DNA]</scope>
    <source>
        <strain evidence="14">ATCC BAA-1437 / JCM 17883 / MC-1</strain>
    </source>
</reference>
<proteinExistence type="predicted"/>
<name>A0LC08_MAGMM</name>
<keyword evidence="8" id="KW-0067">ATP-binding</keyword>
<organism evidence="13 14">
    <name type="scientific">Magnetococcus marinus (strain ATCC BAA-1437 / JCM 17883 / MC-1)</name>
    <dbReference type="NCBI Taxonomy" id="156889"/>
    <lineage>
        <taxon>Bacteria</taxon>
        <taxon>Pseudomonadati</taxon>
        <taxon>Pseudomonadota</taxon>
        <taxon>Magnetococcia</taxon>
        <taxon>Magnetococcales</taxon>
        <taxon>Magnetococcaceae</taxon>
        <taxon>Magnetococcus</taxon>
    </lineage>
</organism>
<dbReference type="SMART" id="SM00304">
    <property type="entry name" value="HAMP"/>
    <property type="match status" value="1"/>
</dbReference>
<evidence type="ECO:0000256" key="2">
    <source>
        <dbReference type="ARBA" id="ARBA00004370"/>
    </source>
</evidence>
<dbReference type="InterPro" id="IPR003661">
    <property type="entry name" value="HisK_dim/P_dom"/>
</dbReference>
<dbReference type="GO" id="GO:0000155">
    <property type="term" value="F:phosphorelay sensor kinase activity"/>
    <property type="evidence" value="ECO:0007669"/>
    <property type="project" value="InterPro"/>
</dbReference>